<protein>
    <submittedName>
        <fullName evidence="1">Uncharacterized protein</fullName>
    </submittedName>
</protein>
<proteinExistence type="predicted"/>
<name>A0A068NSK0_FIMGI</name>
<sequence>MRAGPAFGYTEEGGITMNGLRFICGRESNELLRHHLF</sequence>
<dbReference type="KEGG" id="fgi:OP10G_1181"/>
<dbReference type="STRING" id="661478.OP10G_1181"/>
<gene>
    <name evidence="1" type="ORF">OP10G_1181</name>
</gene>
<evidence type="ECO:0000313" key="1">
    <source>
        <dbReference type="EMBL" id="AIE84549.1"/>
    </source>
</evidence>
<evidence type="ECO:0000313" key="2">
    <source>
        <dbReference type="Proteomes" id="UP000027982"/>
    </source>
</evidence>
<reference evidence="1 2" key="1">
    <citation type="journal article" date="2014" name="PLoS ONE">
        <title>The first complete genome sequence of the class fimbriimonadia in the phylum armatimonadetes.</title>
        <authorList>
            <person name="Hu Z.Y."/>
            <person name="Wang Y.Z."/>
            <person name="Im W.T."/>
            <person name="Wang S.Y."/>
            <person name="Zhao G.P."/>
            <person name="Zheng H.J."/>
            <person name="Quan Z.X."/>
        </authorList>
    </citation>
    <scope>NUCLEOTIDE SEQUENCE [LARGE SCALE GENOMIC DNA]</scope>
    <source>
        <strain evidence="1">Gsoil 348</strain>
    </source>
</reference>
<dbReference type="Proteomes" id="UP000027982">
    <property type="component" value="Chromosome"/>
</dbReference>
<organism evidence="1 2">
    <name type="scientific">Fimbriimonas ginsengisoli Gsoil 348</name>
    <dbReference type="NCBI Taxonomy" id="661478"/>
    <lineage>
        <taxon>Bacteria</taxon>
        <taxon>Bacillati</taxon>
        <taxon>Armatimonadota</taxon>
        <taxon>Fimbriimonadia</taxon>
        <taxon>Fimbriimonadales</taxon>
        <taxon>Fimbriimonadaceae</taxon>
        <taxon>Fimbriimonas</taxon>
    </lineage>
</organism>
<dbReference type="HOGENOM" id="CLU_3343929_0_0_0"/>
<accession>A0A068NSK0</accession>
<keyword evidence="2" id="KW-1185">Reference proteome</keyword>
<dbReference type="EMBL" id="CP007139">
    <property type="protein sequence ID" value="AIE84549.1"/>
    <property type="molecule type" value="Genomic_DNA"/>
</dbReference>
<dbReference type="AlphaFoldDB" id="A0A068NSK0"/>